<evidence type="ECO:0000313" key="2">
    <source>
        <dbReference type="Proteomes" id="UP000183832"/>
    </source>
</evidence>
<dbReference type="AlphaFoldDB" id="A0A1J1J6Y1"/>
<sequence length="46" mass="5646">MFISSYLCFKVTTDLQFLVSKYKKLQFVHHNQCFTIHKLFIFHIHI</sequence>
<dbReference type="EMBL" id="CVRI01000074">
    <property type="protein sequence ID" value="CRL08181.1"/>
    <property type="molecule type" value="Genomic_DNA"/>
</dbReference>
<dbReference type="Proteomes" id="UP000183832">
    <property type="component" value="Unassembled WGS sequence"/>
</dbReference>
<name>A0A1J1J6Y1_9DIPT</name>
<proteinExistence type="predicted"/>
<gene>
    <name evidence="1" type="ORF">CLUMA_CG020941</name>
</gene>
<keyword evidence="2" id="KW-1185">Reference proteome</keyword>
<protein>
    <submittedName>
        <fullName evidence="1">CLUMA_CG020941, isoform A</fullName>
    </submittedName>
</protein>
<accession>A0A1J1J6Y1</accession>
<reference evidence="1 2" key="1">
    <citation type="submission" date="2015-04" db="EMBL/GenBank/DDBJ databases">
        <authorList>
            <person name="Syromyatnikov M.Y."/>
            <person name="Popov V.N."/>
        </authorList>
    </citation>
    <scope>NUCLEOTIDE SEQUENCE [LARGE SCALE GENOMIC DNA]</scope>
</reference>
<organism evidence="1 2">
    <name type="scientific">Clunio marinus</name>
    <dbReference type="NCBI Taxonomy" id="568069"/>
    <lineage>
        <taxon>Eukaryota</taxon>
        <taxon>Metazoa</taxon>
        <taxon>Ecdysozoa</taxon>
        <taxon>Arthropoda</taxon>
        <taxon>Hexapoda</taxon>
        <taxon>Insecta</taxon>
        <taxon>Pterygota</taxon>
        <taxon>Neoptera</taxon>
        <taxon>Endopterygota</taxon>
        <taxon>Diptera</taxon>
        <taxon>Nematocera</taxon>
        <taxon>Chironomoidea</taxon>
        <taxon>Chironomidae</taxon>
        <taxon>Clunio</taxon>
    </lineage>
</organism>
<evidence type="ECO:0000313" key="1">
    <source>
        <dbReference type="EMBL" id="CRL08181.1"/>
    </source>
</evidence>